<evidence type="ECO:0000313" key="2">
    <source>
        <dbReference type="EMBL" id="SDE79271.1"/>
    </source>
</evidence>
<proteinExistence type="predicted"/>
<sequence>MLRSAGLVALWAAVAVAAVLAGLWAVGGVGSGITSAGPRPLSAAEVDARLSAAPAPAPVSAAGPAPTAAVVLPAAPGGSVVVACPGPQIVSISPAQGWEAKNEQEDSGPRVSFESTTDDDLEVRVDLHCDGARPVAQVRVETD</sequence>
<dbReference type="AlphaFoldDB" id="A0A1G7FTT8"/>
<keyword evidence="3" id="KW-1185">Reference proteome</keyword>
<evidence type="ECO:0000313" key="3">
    <source>
        <dbReference type="Proteomes" id="UP000198967"/>
    </source>
</evidence>
<name>A0A1G7FTT8_PSEOR</name>
<dbReference type="RefSeq" id="WP_093076405.1">
    <property type="nucleotide sequence ID" value="NZ_FNBE01000002.1"/>
</dbReference>
<feature type="region of interest" description="Disordered" evidence="1">
    <location>
        <begin position="96"/>
        <end position="119"/>
    </location>
</feature>
<dbReference type="STRING" id="366584.SAMN05216377_10299"/>
<reference evidence="2 3" key="1">
    <citation type="submission" date="2016-10" db="EMBL/GenBank/DDBJ databases">
        <authorList>
            <person name="de Groot N.N."/>
        </authorList>
    </citation>
    <scope>NUCLEOTIDE SEQUENCE [LARGE SCALE GENOMIC DNA]</scope>
    <source>
        <strain evidence="2 3">CGMCC 4.3143</strain>
    </source>
</reference>
<dbReference type="EMBL" id="FNBE01000002">
    <property type="protein sequence ID" value="SDE79271.1"/>
    <property type="molecule type" value="Genomic_DNA"/>
</dbReference>
<dbReference type="Proteomes" id="UP000198967">
    <property type="component" value="Unassembled WGS sequence"/>
</dbReference>
<gene>
    <name evidence="2" type="ORF">SAMN05216377_10299</name>
</gene>
<protein>
    <submittedName>
        <fullName evidence="2">Uncharacterized protein</fullName>
    </submittedName>
</protein>
<evidence type="ECO:0000256" key="1">
    <source>
        <dbReference type="SAM" id="MobiDB-lite"/>
    </source>
</evidence>
<organism evidence="2 3">
    <name type="scientific">Pseudonocardia oroxyli</name>
    <dbReference type="NCBI Taxonomy" id="366584"/>
    <lineage>
        <taxon>Bacteria</taxon>
        <taxon>Bacillati</taxon>
        <taxon>Actinomycetota</taxon>
        <taxon>Actinomycetes</taxon>
        <taxon>Pseudonocardiales</taxon>
        <taxon>Pseudonocardiaceae</taxon>
        <taxon>Pseudonocardia</taxon>
    </lineage>
</organism>
<accession>A0A1G7FTT8</accession>
<dbReference type="OrthoDB" id="3782348at2"/>